<evidence type="ECO:0000256" key="1">
    <source>
        <dbReference type="ARBA" id="ARBA00038178"/>
    </source>
</evidence>
<evidence type="ECO:0000313" key="5">
    <source>
        <dbReference type="Proteomes" id="UP001303222"/>
    </source>
</evidence>
<feature type="compositionally biased region" description="Low complexity" evidence="2">
    <location>
        <begin position="602"/>
        <end position="622"/>
    </location>
</feature>
<evidence type="ECO:0000313" key="4">
    <source>
        <dbReference type="EMBL" id="KAK3947830.1"/>
    </source>
</evidence>
<dbReference type="PANTHER" id="PTHR31017:SF1">
    <property type="entry name" value="LATE SECRETORY PATHWAY PROTEIN AVL9 HOMOLOG"/>
    <property type="match status" value="1"/>
</dbReference>
<feature type="compositionally biased region" description="Low complexity" evidence="2">
    <location>
        <begin position="866"/>
        <end position="879"/>
    </location>
</feature>
<dbReference type="Proteomes" id="UP001303222">
    <property type="component" value="Unassembled WGS sequence"/>
</dbReference>
<protein>
    <submittedName>
        <fullName evidence="4">Transport protein Avl9-domain-containing protein</fullName>
    </submittedName>
</protein>
<evidence type="ECO:0000256" key="2">
    <source>
        <dbReference type="SAM" id="MobiDB-lite"/>
    </source>
</evidence>
<feature type="region of interest" description="Disordered" evidence="2">
    <location>
        <begin position="524"/>
        <end position="568"/>
    </location>
</feature>
<reference evidence="4" key="1">
    <citation type="journal article" date="2023" name="Mol. Phylogenet. Evol.">
        <title>Genome-scale phylogeny and comparative genomics of the fungal order Sordariales.</title>
        <authorList>
            <person name="Hensen N."/>
            <person name="Bonometti L."/>
            <person name="Westerberg I."/>
            <person name="Brannstrom I.O."/>
            <person name="Guillou S."/>
            <person name="Cros-Aarteil S."/>
            <person name="Calhoun S."/>
            <person name="Haridas S."/>
            <person name="Kuo A."/>
            <person name="Mondo S."/>
            <person name="Pangilinan J."/>
            <person name="Riley R."/>
            <person name="LaButti K."/>
            <person name="Andreopoulos B."/>
            <person name="Lipzen A."/>
            <person name="Chen C."/>
            <person name="Yan M."/>
            <person name="Daum C."/>
            <person name="Ng V."/>
            <person name="Clum A."/>
            <person name="Steindorff A."/>
            <person name="Ohm R.A."/>
            <person name="Martin F."/>
            <person name="Silar P."/>
            <person name="Natvig D.O."/>
            <person name="Lalanne C."/>
            <person name="Gautier V."/>
            <person name="Ament-Velasquez S.L."/>
            <person name="Kruys A."/>
            <person name="Hutchinson M.I."/>
            <person name="Powell A.J."/>
            <person name="Barry K."/>
            <person name="Miller A.N."/>
            <person name="Grigoriev I.V."/>
            <person name="Debuchy R."/>
            <person name="Gladieux P."/>
            <person name="Hiltunen Thoren M."/>
            <person name="Johannesson H."/>
        </authorList>
    </citation>
    <scope>NUCLEOTIDE SEQUENCE</scope>
    <source>
        <strain evidence="4">CBS 626.80</strain>
    </source>
</reference>
<reference evidence="4" key="2">
    <citation type="submission" date="2023-06" db="EMBL/GenBank/DDBJ databases">
        <authorList>
            <consortium name="Lawrence Berkeley National Laboratory"/>
            <person name="Mondo S.J."/>
            <person name="Hensen N."/>
            <person name="Bonometti L."/>
            <person name="Westerberg I."/>
            <person name="Brannstrom I.O."/>
            <person name="Guillou S."/>
            <person name="Cros-Aarteil S."/>
            <person name="Calhoun S."/>
            <person name="Haridas S."/>
            <person name="Kuo A."/>
            <person name="Pangilinan J."/>
            <person name="Riley R."/>
            <person name="Labutti K."/>
            <person name="Andreopoulos B."/>
            <person name="Lipzen A."/>
            <person name="Chen C."/>
            <person name="Yanf M."/>
            <person name="Daum C."/>
            <person name="Ng V."/>
            <person name="Clum A."/>
            <person name="Steindorff A."/>
            <person name="Ohm R."/>
            <person name="Martin F."/>
            <person name="Silar P."/>
            <person name="Natvig D."/>
            <person name="Lalanne C."/>
            <person name="Gautier V."/>
            <person name="Ament-Velasquez S.L."/>
            <person name="Kruys A."/>
            <person name="Hutchinson M.I."/>
            <person name="Powell A.J."/>
            <person name="Barry K."/>
            <person name="Miller A.N."/>
            <person name="Grigoriev I.V."/>
            <person name="Debuchy R."/>
            <person name="Gladieux P."/>
            <person name="Thoren M.H."/>
            <person name="Johannesson H."/>
        </authorList>
    </citation>
    <scope>NUCLEOTIDE SEQUENCE</scope>
    <source>
        <strain evidence="4">CBS 626.80</strain>
    </source>
</reference>
<dbReference type="InterPro" id="IPR018307">
    <property type="entry name" value="ABL9/DENND6_dom"/>
</dbReference>
<feature type="compositionally biased region" description="Pro residues" evidence="2">
    <location>
        <begin position="855"/>
        <end position="865"/>
    </location>
</feature>
<feature type="compositionally biased region" description="Polar residues" evidence="2">
    <location>
        <begin position="623"/>
        <end position="635"/>
    </location>
</feature>
<keyword evidence="5" id="KW-1185">Reference proteome</keyword>
<comment type="similarity">
    <text evidence="1">Belongs to the AVL9 family.</text>
</comment>
<feature type="compositionally biased region" description="Basic and acidic residues" evidence="2">
    <location>
        <begin position="524"/>
        <end position="536"/>
    </location>
</feature>
<dbReference type="PROSITE" id="PS50211">
    <property type="entry name" value="DENN"/>
    <property type="match status" value="1"/>
</dbReference>
<sequence length="920" mass="99797">MSVPPTPTTERKPGFTPLVAVVDFHHARGPEVETWFGVPEDSDPAAEYDWGLLPFMALSDGAHAATEDFSYFTLLRPATASDPEATSLFGISCTRQMDASQLLNRPAEVTRSTVQKAVVIIADSPQYFGILRERLSVVTKAWFAQREFTDVEILRRFQESLADEKARGTLLGEKEEDRDLYLGMSLRELVREFRWQTLVLLKCCLLQPKMLFFGSRCERLCMMQFSLISLIPGLLRNLQDSAGPELGSYEKKLQRPTSLRTSDRNSLLAYMGLPLQIFGKGSLFGPYTPLQQLDVLADFGTKSYIVGSTNSLLLQQKDRYSDILINLDEDSINITSTSLKSALALSTPDRRWIDFITQNVNDTWDDANPGRPKTMGYVGSEEFIRLQFEEYLLSLISSVKYHNHLAIHAQNPRMLLPHIEGDPSLDFNADFIEAWKRTENYRIWDGHTDSHLFDIVEPKHPCAGGLTIDDVQRRIAQQVQDLHLDERFAVGKEVLGRNLQAGKEKASTMFNKLYADMEALREQRRRAAEEAEKQRQAELAAGGNGQHGSEKGGNENGNGNAQGQGAAASTAVSTVGSKAGAFVSSWTAWAGEKRKGWGRSAPTTPITETTPVPPTGTTTTTTLSDTASQTGSTQLQDEEKEKEQEKKGGWGWSKALKNRTSLLLGGGGGGSSEERETFMPQSPTRNGAYAALPLATGSPDSTRSSRTGNSSITGGGGQSRAFRRRALSGESMLDAAGSEDGFSGSEFGSPERVRGGTVGSIARKPVGSGAGLGSRPGTAGTVGSVNLMSVASPEVVKTTTTTTMTTTTATKDDGKVDVEKEDKDDKGLEEVSLDDTPATAPAPATSTEQGKNEPAPAPAPAPVPAPLTITTATEETSTETQKERSRSRSRSRSPSPSPLQSPAAIVAAEEAAKAREVWDE</sequence>
<gene>
    <name evidence="4" type="ORF">QBC32DRAFT_73336</name>
</gene>
<feature type="compositionally biased region" description="Low complexity" evidence="2">
    <location>
        <begin position="892"/>
        <end position="909"/>
    </location>
</feature>
<feature type="compositionally biased region" description="Polar residues" evidence="2">
    <location>
        <begin position="698"/>
        <end position="712"/>
    </location>
</feature>
<accession>A0AAN6NL23</accession>
<dbReference type="GO" id="GO:0005737">
    <property type="term" value="C:cytoplasm"/>
    <property type="evidence" value="ECO:0007669"/>
    <property type="project" value="TreeGrafter"/>
</dbReference>
<feature type="compositionally biased region" description="Low complexity" evidence="2">
    <location>
        <begin position="798"/>
        <end position="809"/>
    </location>
</feature>
<dbReference type="AlphaFoldDB" id="A0AAN6NL23"/>
<dbReference type="PANTHER" id="PTHR31017">
    <property type="entry name" value="LATE SECRETORY PATHWAY PROTEIN AVL9-RELATED"/>
    <property type="match status" value="1"/>
</dbReference>
<dbReference type="EMBL" id="MU859308">
    <property type="protein sequence ID" value="KAK3947830.1"/>
    <property type="molecule type" value="Genomic_DNA"/>
</dbReference>
<feature type="region of interest" description="Disordered" evidence="2">
    <location>
        <begin position="592"/>
        <end position="920"/>
    </location>
</feature>
<dbReference type="Pfam" id="PF09794">
    <property type="entry name" value="Avl9"/>
    <property type="match status" value="1"/>
</dbReference>
<feature type="compositionally biased region" description="Low complexity" evidence="2">
    <location>
        <begin position="836"/>
        <end position="845"/>
    </location>
</feature>
<feature type="compositionally biased region" description="Basic and acidic residues" evidence="2">
    <location>
        <begin position="637"/>
        <end position="648"/>
    </location>
</feature>
<proteinExistence type="inferred from homology"/>
<evidence type="ECO:0000259" key="3">
    <source>
        <dbReference type="PROSITE" id="PS50211"/>
    </source>
</evidence>
<feature type="compositionally biased region" description="Low complexity" evidence="2">
    <location>
        <begin position="734"/>
        <end position="748"/>
    </location>
</feature>
<feature type="compositionally biased region" description="Basic and acidic residues" evidence="2">
    <location>
        <begin position="910"/>
        <end position="920"/>
    </location>
</feature>
<feature type="domain" description="UDENN" evidence="3">
    <location>
        <begin position="17"/>
        <end position="462"/>
    </location>
</feature>
<dbReference type="InterPro" id="IPR051731">
    <property type="entry name" value="DENND11/AVL9_GEFs"/>
</dbReference>
<comment type="caution">
    <text evidence="4">The sequence shown here is derived from an EMBL/GenBank/DDBJ whole genome shotgun (WGS) entry which is preliminary data.</text>
</comment>
<feature type="compositionally biased region" description="Basic and acidic residues" evidence="2">
    <location>
        <begin position="810"/>
        <end position="829"/>
    </location>
</feature>
<organism evidence="4 5">
    <name type="scientific">Pseudoneurospora amorphoporcata</name>
    <dbReference type="NCBI Taxonomy" id="241081"/>
    <lineage>
        <taxon>Eukaryota</taxon>
        <taxon>Fungi</taxon>
        <taxon>Dikarya</taxon>
        <taxon>Ascomycota</taxon>
        <taxon>Pezizomycotina</taxon>
        <taxon>Sordariomycetes</taxon>
        <taxon>Sordariomycetidae</taxon>
        <taxon>Sordariales</taxon>
        <taxon>Sordariaceae</taxon>
        <taxon>Pseudoneurospora</taxon>
    </lineage>
</organism>
<name>A0AAN6NL23_9PEZI</name>
<dbReference type="InterPro" id="IPR037516">
    <property type="entry name" value="Tripartite_DENN"/>
</dbReference>